<evidence type="ECO:0000256" key="2">
    <source>
        <dbReference type="ARBA" id="ARBA00022741"/>
    </source>
</evidence>
<sequence>MIALNDITIRFDGEALFEKISFKVNPKNRIGLAGRNGAGKSTILKVIAGLQDYDEGQLAISKDTSIGYLPQHMQIADTQTVMEETLTAFEHINELENEIAHLNKAIAERYDYESDEYMELITRVTDKNERYQMMDGDKRIGFAEQTLAGLGFESKDLKRPTSEFSGGWRMRIELAKILLQQPDVLLLDEPTNHLDIESISWLEDLLKNYRGAVIMVSHDRFFLDAITNRTIEISLGQIYDYPVPYTEYTKLMKERREQQKAAYENQQKKIKETEEFIEKFRYKATKAVQVQSRVKMLEKMERIEIDDMDSTVMNLRFPPAPRAGDIVIDADDVGKHFGDHEVFSNANFTIERGEKISFVGKNGEGKTTLVRIIMKEIEHEGKLKTGHNVKIGYYAQNQPEQMNPNKTVFETIDDLATGDMRTKTRDILGSFLFGGEDIDKKVSVLSGGERARLAIACMLLNPINLLVMDEPTHHLDMYSKDVLKKALKNFDGTLIIISHDRYFLEGLTQKTYEFREKRVIEHLGGIEEFIRKRKLERLNELNTTSGIKSKSDKASSDNANASNKDLYAARKTLDKDIRKAEKKATEMEQAITDYEKAIEAVNEKMADPEKAEYEKDSNELKTLEQKLSEAMENWEAALQNVEMLKEKREALK</sequence>
<keyword evidence="1" id="KW-0677">Repeat</keyword>
<dbReference type="SUPFAM" id="SSF52540">
    <property type="entry name" value="P-loop containing nucleoside triphosphate hydrolases"/>
    <property type="match status" value="2"/>
</dbReference>
<evidence type="ECO:0000256" key="6">
    <source>
        <dbReference type="SAM" id="Coils"/>
    </source>
</evidence>
<reference evidence="8 9" key="1">
    <citation type="submission" date="2015-11" db="EMBL/GenBank/DDBJ databases">
        <title>Description and complete genome sequence of a novel strain predominating in hypersaline microbial mats and representing a new family of the Bacteriodetes phylum.</title>
        <authorList>
            <person name="Spring S."/>
            <person name="Bunk B."/>
            <person name="Sproer C."/>
            <person name="Klenk H.-P."/>
        </authorList>
    </citation>
    <scope>NUCLEOTIDE SEQUENCE [LARGE SCALE GENOMIC DNA]</scope>
    <source>
        <strain evidence="8 9">L21-Spi-D4</strain>
    </source>
</reference>
<dbReference type="FunFam" id="3.40.50.300:FF:000011">
    <property type="entry name" value="Putative ABC transporter ATP-binding component"/>
    <property type="match status" value="1"/>
</dbReference>
<dbReference type="AlphaFoldDB" id="A0A0S2HYP7"/>
<dbReference type="OrthoDB" id="1521973at2"/>
<dbReference type="SMART" id="SM00382">
    <property type="entry name" value="AAA"/>
    <property type="match status" value="2"/>
</dbReference>
<dbReference type="InterPro" id="IPR003593">
    <property type="entry name" value="AAA+_ATPase"/>
</dbReference>
<evidence type="ECO:0000313" key="9">
    <source>
        <dbReference type="Proteomes" id="UP000064893"/>
    </source>
</evidence>
<dbReference type="Pfam" id="PF12848">
    <property type="entry name" value="ABC_tran_Xtn"/>
    <property type="match status" value="1"/>
</dbReference>
<dbReference type="Proteomes" id="UP000064893">
    <property type="component" value="Chromosome"/>
</dbReference>
<dbReference type="STRING" id="1307839.L21SP5_01460"/>
<keyword evidence="3 8" id="KW-0067">ATP-binding</keyword>
<dbReference type="GO" id="GO:0005524">
    <property type="term" value="F:ATP binding"/>
    <property type="evidence" value="ECO:0007669"/>
    <property type="project" value="UniProtKB-KW"/>
</dbReference>
<dbReference type="FunFam" id="3.40.50.300:FF:000070">
    <property type="entry name" value="Putative ABC transporter ATP-binding component"/>
    <property type="match status" value="1"/>
</dbReference>
<name>A0A0S2HYP7_9BACT</name>
<feature type="domain" description="ABC transporter" evidence="7">
    <location>
        <begin position="2"/>
        <end position="260"/>
    </location>
</feature>
<dbReference type="Gene3D" id="3.40.50.300">
    <property type="entry name" value="P-loop containing nucleotide triphosphate hydrolases"/>
    <property type="match status" value="2"/>
</dbReference>
<keyword evidence="2" id="KW-0547">Nucleotide-binding</keyword>
<keyword evidence="6" id="KW-0175">Coiled coil</keyword>
<dbReference type="PANTHER" id="PTHR42855:SF2">
    <property type="entry name" value="DRUG RESISTANCE ABC TRANSPORTER,ATP-BINDING PROTEIN"/>
    <property type="match status" value="1"/>
</dbReference>
<evidence type="ECO:0000256" key="5">
    <source>
        <dbReference type="ARBA" id="ARBA00074044"/>
    </source>
</evidence>
<feature type="coiled-coil region" evidence="6">
    <location>
        <begin position="563"/>
        <end position="651"/>
    </location>
</feature>
<dbReference type="PROSITE" id="PS50893">
    <property type="entry name" value="ABC_TRANSPORTER_2"/>
    <property type="match status" value="2"/>
</dbReference>
<dbReference type="PATRIC" id="fig|1307839.3.peg.1557"/>
<dbReference type="EMBL" id="CP013118">
    <property type="protein sequence ID" value="ALO15110.1"/>
    <property type="molecule type" value="Genomic_DNA"/>
</dbReference>
<dbReference type="InterPro" id="IPR027417">
    <property type="entry name" value="P-loop_NTPase"/>
</dbReference>
<dbReference type="PANTHER" id="PTHR42855">
    <property type="entry name" value="ABC TRANSPORTER ATP-BINDING SUBUNIT"/>
    <property type="match status" value="1"/>
</dbReference>
<dbReference type="InterPro" id="IPR051309">
    <property type="entry name" value="ABCF_ATPase"/>
</dbReference>
<evidence type="ECO:0000256" key="4">
    <source>
        <dbReference type="ARBA" id="ARBA00061551"/>
    </source>
</evidence>
<dbReference type="InterPro" id="IPR032781">
    <property type="entry name" value="ABC_tran_Xtn"/>
</dbReference>
<dbReference type="KEGG" id="blq:L21SP5_01460"/>
<evidence type="ECO:0000256" key="3">
    <source>
        <dbReference type="ARBA" id="ARBA00022840"/>
    </source>
</evidence>
<keyword evidence="9" id="KW-1185">Reference proteome</keyword>
<protein>
    <recommendedName>
        <fullName evidence="5">Probable ATP-binding protein YbiT</fullName>
    </recommendedName>
</protein>
<dbReference type="InterPro" id="IPR003439">
    <property type="entry name" value="ABC_transporter-like_ATP-bd"/>
</dbReference>
<evidence type="ECO:0000259" key="7">
    <source>
        <dbReference type="PROSITE" id="PS50893"/>
    </source>
</evidence>
<proteinExistence type="inferred from homology"/>
<feature type="domain" description="ABC transporter" evidence="7">
    <location>
        <begin position="328"/>
        <end position="541"/>
    </location>
</feature>
<dbReference type="Gene3D" id="1.10.287.380">
    <property type="entry name" value="Valyl-tRNA synthetase, C-terminal domain"/>
    <property type="match status" value="1"/>
</dbReference>
<gene>
    <name evidence="8" type="primary">yheS</name>
    <name evidence="8" type="ORF">L21SP5_01460</name>
</gene>
<dbReference type="GO" id="GO:0016887">
    <property type="term" value="F:ATP hydrolysis activity"/>
    <property type="evidence" value="ECO:0007669"/>
    <property type="project" value="InterPro"/>
</dbReference>
<evidence type="ECO:0000256" key="1">
    <source>
        <dbReference type="ARBA" id="ARBA00022737"/>
    </source>
</evidence>
<dbReference type="RefSeq" id="WP_057952598.1">
    <property type="nucleotide sequence ID" value="NZ_CP013118.1"/>
</dbReference>
<dbReference type="PROSITE" id="PS00211">
    <property type="entry name" value="ABC_TRANSPORTER_1"/>
    <property type="match status" value="2"/>
</dbReference>
<comment type="similarity">
    <text evidence="4">Belongs to the ABC transporter superfamily. ABCF family. YbiT subfamily.</text>
</comment>
<organism evidence="8 9">
    <name type="scientific">Salinivirga cyanobacteriivorans</name>
    <dbReference type="NCBI Taxonomy" id="1307839"/>
    <lineage>
        <taxon>Bacteria</taxon>
        <taxon>Pseudomonadati</taxon>
        <taxon>Bacteroidota</taxon>
        <taxon>Bacteroidia</taxon>
        <taxon>Bacteroidales</taxon>
        <taxon>Salinivirgaceae</taxon>
        <taxon>Salinivirga</taxon>
    </lineage>
</organism>
<dbReference type="InterPro" id="IPR037118">
    <property type="entry name" value="Val-tRNA_synth_C_sf"/>
</dbReference>
<dbReference type="Pfam" id="PF00005">
    <property type="entry name" value="ABC_tran"/>
    <property type="match status" value="2"/>
</dbReference>
<evidence type="ECO:0000313" key="8">
    <source>
        <dbReference type="EMBL" id="ALO15110.1"/>
    </source>
</evidence>
<dbReference type="InterPro" id="IPR017871">
    <property type="entry name" value="ABC_transporter-like_CS"/>
</dbReference>
<accession>A0A0S2HYP7</accession>
<dbReference type="CDD" id="cd03221">
    <property type="entry name" value="ABCF_EF-3"/>
    <property type="match status" value="2"/>
</dbReference>